<sequence>MTEAIPDQVRAERDAQARPKNAYGLPLPQLPPQHPLVPHLEGLEVPGHHCPAPVGVPPHLVPPRELGQEPLHLGPPEGQGLGPQHQVVGPLPHQAHHLPLGEGRGQAEAPRGLLLLRGPPHPHRVPPRPPLPGGARLLRGLRGAFGPGRGGPLGLLPAPLGLLGGGPLPPPPLQVRVPVPLYGLGEGPPPLPGQDPLPQGEGPLGEEPPPPQGPLKAVGPPGLQEGGEAPGPAQDDPEGLPALGLDHDHEPPPVGVEEDPVHHQLRPLHGALELEGHMGLREPPLLVRAGPEGEDPLPPVLLRLAQGVPGHRHPALLGQAGALEALLPKPPLQEEGGLVGRVAGPRLLLPLLPGLLHASP</sequence>
<protein>
    <submittedName>
        <fullName evidence="2">Uncharacterized protein</fullName>
    </submittedName>
</protein>
<name>A6MN85_9DEIN</name>
<accession>A6MN85</accession>
<organism evidence="2">
    <name type="scientific">Thermus sp. 4C</name>
    <dbReference type="NCBI Taxonomy" id="446041"/>
    <lineage>
        <taxon>Bacteria</taxon>
        <taxon>Thermotogati</taxon>
        <taxon>Deinococcota</taxon>
        <taxon>Deinococci</taxon>
        <taxon>Thermales</taxon>
        <taxon>Thermaceae</taxon>
        <taxon>Thermus</taxon>
    </lineage>
</organism>
<feature type="region of interest" description="Disordered" evidence="1">
    <location>
        <begin position="179"/>
        <end position="260"/>
    </location>
</feature>
<geneLocation type="plasmid" evidence="2">
    <name>pL4C</name>
</geneLocation>
<reference evidence="2" key="1">
    <citation type="journal article" date="2007" name="Plasmid">
        <title>Sequence analysis and characterizations of two novel plasmids isolated from Thermus sp. 4C.</title>
        <authorList>
            <person name="Ruan L."/>
            <person name="Xu X."/>
        </authorList>
    </citation>
    <scope>NUCLEOTIDE SEQUENCE</scope>
    <source>
        <strain evidence="2">4C</strain>
        <plasmid evidence="2">pL4C</plasmid>
    </source>
</reference>
<evidence type="ECO:0000313" key="2">
    <source>
        <dbReference type="EMBL" id="ABQ95630.1"/>
    </source>
</evidence>
<dbReference type="AlphaFoldDB" id="A6MN85"/>
<keyword evidence="2" id="KW-0614">Plasmid</keyword>
<proteinExistence type="predicted"/>
<evidence type="ECO:0000256" key="1">
    <source>
        <dbReference type="SAM" id="MobiDB-lite"/>
    </source>
</evidence>
<dbReference type="EMBL" id="EF407946">
    <property type="protein sequence ID" value="ABQ95630.1"/>
    <property type="molecule type" value="Genomic_DNA"/>
</dbReference>
<feature type="region of interest" description="Disordered" evidence="1">
    <location>
        <begin position="1"/>
        <end position="33"/>
    </location>
</feature>
<feature type="region of interest" description="Disordered" evidence="1">
    <location>
        <begin position="48"/>
        <end position="71"/>
    </location>
</feature>